<protein>
    <submittedName>
        <fullName evidence="2">Uncharacterized protein</fullName>
    </submittedName>
</protein>
<proteinExistence type="predicted"/>
<comment type="caution">
    <text evidence="2">The sequence shown here is derived from an EMBL/GenBank/DDBJ whole genome shotgun (WGS) entry which is preliminary data.</text>
</comment>
<keyword evidence="3" id="KW-1185">Reference proteome</keyword>
<accession>A0ABP8BYC4</accession>
<feature type="region of interest" description="Disordered" evidence="1">
    <location>
        <begin position="86"/>
        <end position="105"/>
    </location>
</feature>
<evidence type="ECO:0000313" key="3">
    <source>
        <dbReference type="Proteomes" id="UP001501710"/>
    </source>
</evidence>
<reference evidence="3" key="1">
    <citation type="journal article" date="2019" name="Int. J. Syst. Evol. Microbiol.">
        <title>The Global Catalogue of Microorganisms (GCM) 10K type strain sequencing project: providing services to taxonomists for standard genome sequencing and annotation.</title>
        <authorList>
            <consortium name="The Broad Institute Genomics Platform"/>
            <consortium name="The Broad Institute Genome Sequencing Center for Infectious Disease"/>
            <person name="Wu L."/>
            <person name="Ma J."/>
        </authorList>
    </citation>
    <scope>NUCLEOTIDE SEQUENCE [LARGE SCALE GENOMIC DNA]</scope>
    <source>
        <strain evidence="3">JCM 17440</strain>
    </source>
</reference>
<dbReference type="EMBL" id="BAABAS010000005">
    <property type="protein sequence ID" value="GAA4229976.1"/>
    <property type="molecule type" value="Genomic_DNA"/>
</dbReference>
<sequence>MLASSINPSACAHRLPGSVASLIPDHDAARWGDAQRSDPVGGAAYGIPWNSRAFAVSVPRTAPASVETTVEESWLVPACSADAEAAVTADAEEPKSTAATSRVRR</sequence>
<evidence type="ECO:0000256" key="1">
    <source>
        <dbReference type="SAM" id="MobiDB-lite"/>
    </source>
</evidence>
<organism evidence="2 3">
    <name type="scientific">Actinomadura meridiana</name>
    <dbReference type="NCBI Taxonomy" id="559626"/>
    <lineage>
        <taxon>Bacteria</taxon>
        <taxon>Bacillati</taxon>
        <taxon>Actinomycetota</taxon>
        <taxon>Actinomycetes</taxon>
        <taxon>Streptosporangiales</taxon>
        <taxon>Thermomonosporaceae</taxon>
        <taxon>Actinomadura</taxon>
    </lineage>
</organism>
<name>A0ABP8BYC4_9ACTN</name>
<gene>
    <name evidence="2" type="ORF">GCM10022254_23650</name>
</gene>
<evidence type="ECO:0000313" key="2">
    <source>
        <dbReference type="EMBL" id="GAA4229976.1"/>
    </source>
</evidence>
<dbReference type="Proteomes" id="UP001501710">
    <property type="component" value="Unassembled WGS sequence"/>
</dbReference>